<reference evidence="7" key="2">
    <citation type="submission" date="2025-08" db="UniProtKB">
        <authorList>
            <consortium name="Ensembl"/>
        </authorList>
    </citation>
    <scope>IDENTIFICATION</scope>
</reference>
<accession>A0A7N6BGQ0</accession>
<evidence type="ECO:0000259" key="6">
    <source>
        <dbReference type="Pfam" id="PF12180"/>
    </source>
</evidence>
<feature type="compositionally biased region" description="Polar residues" evidence="5">
    <location>
        <begin position="424"/>
        <end position="435"/>
    </location>
</feature>
<organism evidence="7 8">
    <name type="scientific">Anabas testudineus</name>
    <name type="common">Climbing perch</name>
    <name type="synonym">Anthias testudineus</name>
    <dbReference type="NCBI Taxonomy" id="64144"/>
    <lineage>
        <taxon>Eukaryota</taxon>
        <taxon>Metazoa</taxon>
        <taxon>Chordata</taxon>
        <taxon>Craniata</taxon>
        <taxon>Vertebrata</taxon>
        <taxon>Euteleostomi</taxon>
        <taxon>Actinopterygii</taxon>
        <taxon>Neopterygii</taxon>
        <taxon>Teleostei</taxon>
        <taxon>Neoteleostei</taxon>
        <taxon>Acanthomorphata</taxon>
        <taxon>Anabantaria</taxon>
        <taxon>Anabantiformes</taxon>
        <taxon>Anabantoidei</taxon>
        <taxon>Anabantidae</taxon>
        <taxon>Anabas</taxon>
    </lineage>
</organism>
<dbReference type="Pfam" id="PF12180">
    <property type="entry name" value="EABR"/>
    <property type="match status" value="1"/>
</dbReference>
<dbReference type="Ensembl" id="ENSATET00000064002.2">
    <property type="protein sequence ID" value="ENSATEP00000062720.2"/>
    <property type="gene ID" value="ENSATEG00000029642.2"/>
</dbReference>
<keyword evidence="8" id="KW-1185">Reference proteome</keyword>
<evidence type="ECO:0000313" key="7">
    <source>
        <dbReference type="Ensembl" id="ENSATEP00000062720.2"/>
    </source>
</evidence>
<name>A0A7N6BGQ0_ANATE</name>
<feature type="domain" description="TSG101 and ALIX binding" evidence="6">
    <location>
        <begin position="179"/>
        <end position="212"/>
    </location>
</feature>
<feature type="region of interest" description="Disordered" evidence="5">
    <location>
        <begin position="399"/>
        <end position="435"/>
    </location>
</feature>
<feature type="compositionally biased region" description="Basic and acidic residues" evidence="5">
    <location>
        <begin position="399"/>
        <end position="414"/>
    </location>
</feature>
<dbReference type="AlphaFoldDB" id="A0A7N6BGQ0"/>
<proteinExistence type="predicted"/>
<dbReference type="GO" id="GO:0005737">
    <property type="term" value="C:cytoplasm"/>
    <property type="evidence" value="ECO:0007669"/>
    <property type="project" value="UniProtKB-SubCell"/>
</dbReference>
<evidence type="ECO:0000256" key="3">
    <source>
        <dbReference type="ARBA" id="ARBA00023054"/>
    </source>
</evidence>
<keyword evidence="2" id="KW-0963">Cytoplasm</keyword>
<sequence length="469" mass="54878">MFMFETVYPNKCLGFIIFMSRSCNISEQVTDMASSKYKVSLRKKLNSELRMVVSSLRKENVYLKKTLVEMSHQHSEHYKLVERFLSLETARLENSQQRAEGDKTALPSEQCSERGGNQMDVVDMRRQSSISSYAGEIEEIKNKIGRVSTKCQNLEKKFEGKKNFKSNAQGSITCVQELQNHLRDALEKNKQWLEYDQQREAYVRGILARMLWLEKQLNEANQARSQQHKEDHSDDLLPRVSVNKEKTQIVEMQEHYETLLQKAKDELEVLRKEVDMTHQNLRTTQNWCIEREIEVEELKQQLNKRTTEGDCCSKNEDLQLKDLQCRLDEEKRRAATFELQANLIQKFMVNRHHADQEKIAELERQIKISSQDLEDERQDCSYLTKQMIRILKTLQKNRDHVTKESERDQQDHNSCEATGPPAQLSRQSPTSSAHSSLLNESLLECPSCQAEYPASHYRELMNHLEICLD</sequence>
<dbReference type="GeneTree" id="ENSGT00510000047961"/>
<keyword evidence="3 4" id="KW-0175">Coiled coil</keyword>
<evidence type="ECO:0000256" key="2">
    <source>
        <dbReference type="ARBA" id="ARBA00022490"/>
    </source>
</evidence>
<dbReference type="GO" id="GO:0000281">
    <property type="term" value="P:mitotic cytokinesis"/>
    <property type="evidence" value="ECO:0007669"/>
    <property type="project" value="InterPro"/>
</dbReference>
<reference evidence="7" key="1">
    <citation type="submission" date="2021-04" db="EMBL/GenBank/DDBJ databases">
        <authorList>
            <consortium name="Wellcome Sanger Institute Data Sharing"/>
        </authorList>
    </citation>
    <scope>NUCLEOTIDE SEQUENCE [LARGE SCALE GENOMIC DNA]</scope>
</reference>
<dbReference type="GO" id="GO:0051896">
    <property type="term" value="P:regulation of phosphatidylinositol 3-kinase/protein kinase B signal transduction"/>
    <property type="evidence" value="ECO:0007669"/>
    <property type="project" value="InterPro"/>
</dbReference>
<dbReference type="InterPro" id="IPR038926">
    <property type="entry name" value="CEP55"/>
</dbReference>
<feature type="coiled-coil region" evidence="4">
    <location>
        <begin position="137"/>
        <end position="195"/>
    </location>
</feature>
<comment type="subcellular location">
    <subcellularLocation>
        <location evidence="1">Cytoplasm</location>
    </subcellularLocation>
</comment>
<feature type="coiled-coil region" evidence="4">
    <location>
        <begin position="242"/>
        <end position="280"/>
    </location>
</feature>
<feature type="region of interest" description="Disordered" evidence="5">
    <location>
        <begin position="95"/>
        <end position="115"/>
    </location>
</feature>
<dbReference type="PANTHER" id="PTHR31838:SF1">
    <property type="entry name" value="CENTROSOMAL PROTEIN OF 55 KDA"/>
    <property type="match status" value="1"/>
</dbReference>
<dbReference type="InParanoid" id="A0A7N6BGQ0"/>
<evidence type="ECO:0000256" key="1">
    <source>
        <dbReference type="ARBA" id="ARBA00004496"/>
    </source>
</evidence>
<protein>
    <recommendedName>
        <fullName evidence="6">TSG101 and ALIX binding domain-containing protein</fullName>
    </recommendedName>
</protein>
<evidence type="ECO:0000256" key="4">
    <source>
        <dbReference type="SAM" id="Coils"/>
    </source>
</evidence>
<dbReference type="InterPro" id="IPR022008">
    <property type="entry name" value="EABR"/>
</dbReference>
<dbReference type="GO" id="GO:0045184">
    <property type="term" value="P:establishment of protein localization"/>
    <property type="evidence" value="ECO:0007669"/>
    <property type="project" value="TreeGrafter"/>
</dbReference>
<evidence type="ECO:0000256" key="5">
    <source>
        <dbReference type="SAM" id="MobiDB-lite"/>
    </source>
</evidence>
<dbReference type="PANTHER" id="PTHR31838">
    <property type="entry name" value="CENTROSOMAL PROTEIN OF 55 KDA"/>
    <property type="match status" value="1"/>
</dbReference>
<dbReference type="GO" id="GO:0030496">
    <property type="term" value="C:midbody"/>
    <property type="evidence" value="ECO:0007669"/>
    <property type="project" value="TreeGrafter"/>
</dbReference>
<dbReference type="Proteomes" id="UP000265040">
    <property type="component" value="Chromosome 15"/>
</dbReference>
<feature type="coiled-coil region" evidence="4">
    <location>
        <begin position="313"/>
        <end position="379"/>
    </location>
</feature>
<reference evidence="7" key="3">
    <citation type="submission" date="2025-09" db="UniProtKB">
        <authorList>
            <consortium name="Ensembl"/>
        </authorList>
    </citation>
    <scope>IDENTIFICATION</scope>
</reference>
<evidence type="ECO:0000313" key="8">
    <source>
        <dbReference type="Proteomes" id="UP000265040"/>
    </source>
</evidence>
<dbReference type="Gene3D" id="1.20.5.1180">
    <property type="entry name" value="Geminin coiled-coil domain"/>
    <property type="match status" value="1"/>
</dbReference>